<dbReference type="SUPFAM" id="SSF82153">
    <property type="entry name" value="FAS1 domain"/>
    <property type="match status" value="1"/>
</dbReference>
<proteinExistence type="predicted"/>
<dbReference type="PANTHER" id="PTHR10900">
    <property type="entry name" value="PERIOSTIN-RELATED"/>
    <property type="match status" value="1"/>
</dbReference>
<protein>
    <submittedName>
        <fullName evidence="2">Putative surface protein with fasciclin (FAS1) repeats</fullName>
    </submittedName>
</protein>
<comment type="caution">
    <text evidence="2">The sequence shown here is derived from an EMBL/GenBank/DDBJ whole genome shotgun (WGS) entry which is preliminary data.</text>
</comment>
<dbReference type="InterPro" id="IPR036378">
    <property type="entry name" value="FAS1_dom_sf"/>
</dbReference>
<reference evidence="2 3" key="1">
    <citation type="submission" date="2018-10" db="EMBL/GenBank/DDBJ databases">
        <title>Sequencing the genomes of 1000 actinobacteria strains.</title>
        <authorList>
            <person name="Klenk H.-P."/>
        </authorList>
    </citation>
    <scope>NUCLEOTIDE SEQUENCE [LARGE SCALE GENOMIC DNA]</scope>
    <source>
        <strain evidence="2 3">DSM 45175</strain>
    </source>
</reference>
<organism evidence="2 3">
    <name type="scientific">Micromonospora pisi</name>
    <dbReference type="NCBI Taxonomy" id="589240"/>
    <lineage>
        <taxon>Bacteria</taxon>
        <taxon>Bacillati</taxon>
        <taxon>Actinomycetota</taxon>
        <taxon>Actinomycetes</taxon>
        <taxon>Micromonosporales</taxon>
        <taxon>Micromonosporaceae</taxon>
        <taxon>Micromonospora</taxon>
    </lineage>
</organism>
<dbReference type="InterPro" id="IPR050904">
    <property type="entry name" value="Adhesion/Biosynth-related"/>
</dbReference>
<sequence length="229" mass="23503">MSEPSAPYHPSTLPGTRRSRTAPGLAVAALLLALVATGCTGTDHGERGATQAAPAPVGVTGPLCDVLPAGTDPGNPASLAGEPVDVALQWIPVLTRFEAALRASGLAPELRGMTGLTILAPTDDAFGGKFSEDTLDELFIERKDDLRALLKAHIVDGSHPLAELVAAGRVTTLDGTPVEVTASGTMARVAGQAGTLCADYRAVNARIHIIDKVLGKLPTDADGGEHRSH</sequence>
<name>A0A495JBK4_9ACTN</name>
<evidence type="ECO:0000313" key="3">
    <source>
        <dbReference type="Proteomes" id="UP000277671"/>
    </source>
</evidence>
<dbReference type="GO" id="GO:0005615">
    <property type="term" value="C:extracellular space"/>
    <property type="evidence" value="ECO:0007669"/>
    <property type="project" value="TreeGrafter"/>
</dbReference>
<dbReference type="SMART" id="SM00554">
    <property type="entry name" value="FAS1"/>
    <property type="match status" value="1"/>
</dbReference>
<accession>A0A495JBK4</accession>
<dbReference type="Gene3D" id="2.30.180.10">
    <property type="entry name" value="FAS1 domain"/>
    <property type="match status" value="1"/>
</dbReference>
<dbReference type="InterPro" id="IPR000782">
    <property type="entry name" value="FAS1_domain"/>
</dbReference>
<evidence type="ECO:0000259" key="1">
    <source>
        <dbReference type="PROSITE" id="PS50213"/>
    </source>
</evidence>
<dbReference type="Proteomes" id="UP000277671">
    <property type="component" value="Unassembled WGS sequence"/>
</dbReference>
<dbReference type="PANTHER" id="PTHR10900:SF77">
    <property type="entry name" value="FI19380P1"/>
    <property type="match status" value="1"/>
</dbReference>
<feature type="domain" description="FAS1" evidence="1">
    <location>
        <begin position="81"/>
        <end position="214"/>
    </location>
</feature>
<dbReference type="EMBL" id="RBKT01000001">
    <property type="protein sequence ID" value="RKR86297.1"/>
    <property type="molecule type" value="Genomic_DNA"/>
</dbReference>
<dbReference type="PROSITE" id="PS50213">
    <property type="entry name" value="FAS1"/>
    <property type="match status" value="1"/>
</dbReference>
<keyword evidence="3" id="KW-1185">Reference proteome</keyword>
<dbReference type="AlphaFoldDB" id="A0A495JBK4"/>
<dbReference type="Pfam" id="PF02469">
    <property type="entry name" value="Fasciclin"/>
    <property type="match status" value="1"/>
</dbReference>
<evidence type="ECO:0000313" key="2">
    <source>
        <dbReference type="EMBL" id="RKR86297.1"/>
    </source>
</evidence>
<dbReference type="RefSeq" id="WP_170208457.1">
    <property type="nucleotide sequence ID" value="NZ_RBKT01000001.1"/>
</dbReference>
<gene>
    <name evidence="2" type="ORF">BDK92_0521</name>
</gene>